<gene>
    <name evidence="3" type="ORF">MELLADRAFT_69855</name>
</gene>
<keyword evidence="4" id="KW-1185">Reference proteome</keyword>
<name>F4SCH5_MELLP</name>
<accession>F4SCH5</accession>
<dbReference type="VEuPathDB" id="FungiDB:MELLADRAFT_69855"/>
<sequence length="339" mass="38232">MPSSFSQKLAFFILFYLPAICGSISKRELRAPGTVVGKVGSYLGARTGYSYPVGNTIHHVPLRDLRSMEVPDLETYGFTYVSNKPVEGLENFAEFSHEHKATLEADSAKLVQELGSLILTLRTRANRAFAFGGGYRDHTSPGSTRPVSRIHSDMSLEGAQWWKTLAHTLLSGSRDPKKVDFAKSILDGENVVIYNVWRPLDTVRDNHLGFCSWDSLLEEDALQSYPNPSNAGDALQPWRYREGQQWFFLSKQKSHEAFIFKQHDDGARDKHGVNVPHASFNLEGDQGPPTRKSFEVKVIAIIDPPPITKSPSRLRKHIKSFSTQFNRMTSRNIDERNPR</sequence>
<dbReference type="InterPro" id="IPR044053">
    <property type="entry name" value="AsaB-like"/>
</dbReference>
<dbReference type="NCBIfam" id="NF041278">
    <property type="entry name" value="CmcJ_NvfI_EfuI"/>
    <property type="match status" value="1"/>
</dbReference>
<dbReference type="OrthoDB" id="412788at2759"/>
<dbReference type="KEGG" id="mlr:MELLADRAFT_69855"/>
<dbReference type="EMBL" id="GL883208">
    <property type="protein sequence ID" value="EGF97657.1"/>
    <property type="molecule type" value="Genomic_DNA"/>
</dbReference>
<feature type="signal peptide" evidence="2">
    <location>
        <begin position="1"/>
        <end position="23"/>
    </location>
</feature>
<feature type="chain" id="PRO_5003321428" description="Secreted protein" evidence="2">
    <location>
        <begin position="24"/>
        <end position="339"/>
    </location>
</feature>
<dbReference type="InParanoid" id="F4SCH5"/>
<proteinExistence type="inferred from homology"/>
<keyword evidence="2" id="KW-0732">Signal</keyword>
<comment type="similarity">
    <text evidence="1">Belongs to the asaB hydroxylase/desaturase family.</text>
</comment>
<dbReference type="PANTHER" id="PTHR34598">
    <property type="entry name" value="BLL6449 PROTEIN"/>
    <property type="match status" value="1"/>
</dbReference>
<dbReference type="Proteomes" id="UP000001072">
    <property type="component" value="Unassembled WGS sequence"/>
</dbReference>
<dbReference type="HOGENOM" id="CLU_042688_2_2_1"/>
<dbReference type="GO" id="GO:0016491">
    <property type="term" value="F:oxidoreductase activity"/>
    <property type="evidence" value="ECO:0007669"/>
    <property type="project" value="InterPro"/>
</dbReference>
<evidence type="ECO:0000313" key="3">
    <source>
        <dbReference type="EMBL" id="EGF97657.1"/>
    </source>
</evidence>
<dbReference type="AlphaFoldDB" id="F4SCH5"/>
<organism evidence="4">
    <name type="scientific">Melampsora larici-populina (strain 98AG31 / pathotype 3-4-7)</name>
    <name type="common">Poplar leaf rust fungus</name>
    <dbReference type="NCBI Taxonomy" id="747676"/>
    <lineage>
        <taxon>Eukaryota</taxon>
        <taxon>Fungi</taxon>
        <taxon>Dikarya</taxon>
        <taxon>Basidiomycota</taxon>
        <taxon>Pucciniomycotina</taxon>
        <taxon>Pucciniomycetes</taxon>
        <taxon>Pucciniales</taxon>
        <taxon>Melampsoraceae</taxon>
        <taxon>Melampsora</taxon>
    </lineage>
</organism>
<evidence type="ECO:0000313" key="4">
    <source>
        <dbReference type="Proteomes" id="UP000001072"/>
    </source>
</evidence>
<dbReference type="eggNOG" id="ENOG502S9MZ">
    <property type="taxonomic scope" value="Eukaryota"/>
</dbReference>
<dbReference type="GeneID" id="18931342"/>
<reference evidence="4" key="1">
    <citation type="journal article" date="2011" name="Proc. Natl. Acad. Sci. U.S.A.">
        <title>Obligate biotrophy features unraveled by the genomic analysis of rust fungi.</title>
        <authorList>
            <person name="Duplessis S."/>
            <person name="Cuomo C.A."/>
            <person name="Lin Y.-C."/>
            <person name="Aerts A."/>
            <person name="Tisserant E."/>
            <person name="Veneault-Fourrey C."/>
            <person name="Joly D.L."/>
            <person name="Hacquard S."/>
            <person name="Amselem J."/>
            <person name="Cantarel B.L."/>
            <person name="Chiu R."/>
            <person name="Coutinho P.M."/>
            <person name="Feau N."/>
            <person name="Field M."/>
            <person name="Frey P."/>
            <person name="Gelhaye E."/>
            <person name="Goldberg J."/>
            <person name="Grabherr M.G."/>
            <person name="Kodira C.D."/>
            <person name="Kohler A."/>
            <person name="Kuees U."/>
            <person name="Lindquist E.A."/>
            <person name="Lucas S.M."/>
            <person name="Mago R."/>
            <person name="Mauceli E."/>
            <person name="Morin E."/>
            <person name="Murat C."/>
            <person name="Pangilinan J.L."/>
            <person name="Park R."/>
            <person name="Pearson M."/>
            <person name="Quesneville H."/>
            <person name="Rouhier N."/>
            <person name="Sakthikumar S."/>
            <person name="Salamov A.A."/>
            <person name="Schmutz J."/>
            <person name="Selles B."/>
            <person name="Shapiro H."/>
            <person name="Tanguay P."/>
            <person name="Tuskan G.A."/>
            <person name="Henrissat B."/>
            <person name="Van de Peer Y."/>
            <person name="Rouze P."/>
            <person name="Ellis J.G."/>
            <person name="Dodds P.N."/>
            <person name="Schein J.E."/>
            <person name="Zhong S."/>
            <person name="Hamelin R.C."/>
            <person name="Grigoriev I.V."/>
            <person name="Szabo L.J."/>
            <person name="Martin F."/>
        </authorList>
    </citation>
    <scope>NUCLEOTIDE SEQUENCE [LARGE SCALE GENOMIC DNA]</scope>
    <source>
        <strain evidence="4">98AG31 / pathotype 3-4-7</strain>
    </source>
</reference>
<evidence type="ECO:0000256" key="1">
    <source>
        <dbReference type="ARBA" id="ARBA00023604"/>
    </source>
</evidence>
<dbReference type="RefSeq" id="XP_007419076.1">
    <property type="nucleotide sequence ID" value="XM_007419014.1"/>
</dbReference>
<dbReference type="PANTHER" id="PTHR34598:SF3">
    <property type="entry name" value="OXIDOREDUCTASE AN1597"/>
    <property type="match status" value="1"/>
</dbReference>
<evidence type="ECO:0000256" key="2">
    <source>
        <dbReference type="SAM" id="SignalP"/>
    </source>
</evidence>
<protein>
    <recommendedName>
        <fullName evidence="5">Secreted protein</fullName>
    </recommendedName>
</protein>
<evidence type="ECO:0008006" key="5">
    <source>
        <dbReference type="Google" id="ProtNLM"/>
    </source>
</evidence>